<evidence type="ECO:0000313" key="2">
    <source>
        <dbReference type="Proteomes" id="UP000198964"/>
    </source>
</evidence>
<name>A0A1I2A5H5_9BACT</name>
<keyword evidence="2" id="KW-1185">Reference proteome</keyword>
<organism evidence="1 2">
    <name type="scientific">Sunxiuqinia elliptica</name>
    <dbReference type="NCBI Taxonomy" id="655355"/>
    <lineage>
        <taxon>Bacteria</taxon>
        <taxon>Pseudomonadati</taxon>
        <taxon>Bacteroidota</taxon>
        <taxon>Bacteroidia</taxon>
        <taxon>Marinilabiliales</taxon>
        <taxon>Prolixibacteraceae</taxon>
        <taxon>Sunxiuqinia</taxon>
    </lineage>
</organism>
<dbReference type="RefSeq" id="WP_093917791.1">
    <property type="nucleotide sequence ID" value="NZ_FONW01000001.1"/>
</dbReference>
<gene>
    <name evidence="1" type="ORF">SAMN05216283_10125</name>
</gene>
<dbReference type="Proteomes" id="UP000198964">
    <property type="component" value="Unassembled WGS sequence"/>
</dbReference>
<accession>A0A1I2A5H5</accession>
<protein>
    <recommendedName>
        <fullName evidence="3">NIPSNAP protein</fullName>
    </recommendedName>
</protein>
<evidence type="ECO:0000313" key="1">
    <source>
        <dbReference type="EMBL" id="SFE39066.1"/>
    </source>
</evidence>
<dbReference type="STRING" id="655355.SAMN05216283_10125"/>
<sequence length="275" mass="31608">MRTRKIAMSKVTLFALVLSLFMGAFVLKSQAQESKNYFVVVDFMKVKQGDEAKYVELEKEVWKPIHEERIKQGEIVGWVLYAIHYAGSDDEYNFVTAALFDDPAKLEHTFQVDMEKVHPGKDLDKAFAETLSSRELVRKQLLYRDDFVYPEGGPGDFKYIQVNFMKVKPGNGGAYVEHERKVWKPVHQALVDAGTRSGWSLWECVYPMGAGMPYDYVTVDYYADFSKLGAADIMEAFEKAHPGKMMNELTTETNQVRKQVKAELWEVIDSAWKQE</sequence>
<dbReference type="EMBL" id="FONW01000001">
    <property type="protein sequence ID" value="SFE39066.1"/>
    <property type="molecule type" value="Genomic_DNA"/>
</dbReference>
<dbReference type="AlphaFoldDB" id="A0A1I2A5H5"/>
<reference evidence="1 2" key="1">
    <citation type="submission" date="2016-10" db="EMBL/GenBank/DDBJ databases">
        <authorList>
            <person name="de Groot N.N."/>
        </authorList>
    </citation>
    <scope>NUCLEOTIDE SEQUENCE [LARGE SCALE GENOMIC DNA]</scope>
    <source>
        <strain evidence="1 2">CGMCC 1.9156</strain>
    </source>
</reference>
<evidence type="ECO:0008006" key="3">
    <source>
        <dbReference type="Google" id="ProtNLM"/>
    </source>
</evidence>
<proteinExistence type="predicted"/>